<dbReference type="InterPro" id="IPR001996">
    <property type="entry name" value="PTS_IIB_1"/>
</dbReference>
<evidence type="ECO:0000256" key="2">
    <source>
        <dbReference type="ARBA" id="ARBA00022448"/>
    </source>
</evidence>
<dbReference type="EC" id="2.7.1.69" evidence="16 18"/>
<dbReference type="Pfam" id="PF02378">
    <property type="entry name" value="PTS_EIIC"/>
    <property type="match status" value="1"/>
</dbReference>
<organism evidence="16">
    <name type="scientific">Clostridioides difficile</name>
    <name type="common">Peptoclostridium difficile</name>
    <dbReference type="NCBI Taxonomy" id="1496"/>
    <lineage>
        <taxon>Bacteria</taxon>
        <taxon>Bacillati</taxon>
        <taxon>Bacillota</taxon>
        <taxon>Clostridia</taxon>
        <taxon>Peptostreptococcales</taxon>
        <taxon>Peptostreptococcaceae</taxon>
        <taxon>Clostridioides</taxon>
    </lineage>
</organism>
<keyword evidence="4" id="KW-0762">Sugar transport</keyword>
<dbReference type="Pfam" id="PF00367">
    <property type="entry name" value="PTS_EIIB"/>
    <property type="match status" value="1"/>
</dbReference>
<evidence type="ECO:0000256" key="8">
    <source>
        <dbReference type="ARBA" id="ARBA00022777"/>
    </source>
</evidence>
<feature type="transmembrane region" description="Helical" evidence="12">
    <location>
        <begin position="20"/>
        <end position="47"/>
    </location>
</feature>
<dbReference type="NCBIfam" id="TIGR00826">
    <property type="entry name" value="EIIB_glc"/>
    <property type="match status" value="1"/>
</dbReference>
<evidence type="ECO:0000313" key="19">
    <source>
        <dbReference type="EMBL" id="VHY02883.1"/>
    </source>
</evidence>
<feature type="transmembrane region" description="Helical" evidence="12">
    <location>
        <begin position="133"/>
        <end position="157"/>
    </location>
</feature>
<name>A0A031WJ49_CLODI</name>
<feature type="domain" description="PTS EIIB type-1" evidence="13">
    <location>
        <begin position="438"/>
        <end position="516"/>
    </location>
</feature>
<evidence type="ECO:0000259" key="13">
    <source>
        <dbReference type="PROSITE" id="PS51098"/>
    </source>
</evidence>
<accession>A0A031WJ49</accession>
<keyword evidence="8" id="KW-0418">Kinase</keyword>
<evidence type="ECO:0000256" key="10">
    <source>
        <dbReference type="ARBA" id="ARBA00023136"/>
    </source>
</evidence>
<dbReference type="EMBL" id="LK932505">
    <property type="protein sequence ID" value="CDS85264.1"/>
    <property type="molecule type" value="Genomic_DNA"/>
</dbReference>
<reference evidence="19 20" key="2">
    <citation type="submission" date="2019-04" db="EMBL/GenBank/DDBJ databases">
        <authorList>
            <consortium name="Pathogen Informatics"/>
        </authorList>
    </citation>
    <scope>NUCLEOTIDE SEQUENCE [LARGE SCALE GENOMIC DNA]</scope>
    <source>
        <strain evidence="18">Clo34</strain>
        <strain evidence="21">clo34</strain>
        <strain evidence="20">tl291</strain>
        <strain evidence="19">Tl291</strain>
    </source>
</reference>
<keyword evidence="7 12" id="KW-0812">Transmembrane</keyword>
<feature type="transmembrane region" description="Helical" evidence="12">
    <location>
        <begin position="388"/>
        <end position="410"/>
    </location>
</feature>
<dbReference type="Gene3D" id="3.30.1360.60">
    <property type="entry name" value="Glucose permease domain IIB"/>
    <property type="match status" value="1"/>
</dbReference>
<dbReference type="GO" id="GO:0009401">
    <property type="term" value="P:phosphoenolpyruvate-dependent sugar phosphotransferase system"/>
    <property type="evidence" value="ECO:0007669"/>
    <property type="project" value="UniProtKB-KW"/>
</dbReference>
<dbReference type="EMBL" id="CAAJVP010000005">
    <property type="protein sequence ID" value="VHY02883.1"/>
    <property type="molecule type" value="Genomic_DNA"/>
</dbReference>
<evidence type="ECO:0000256" key="1">
    <source>
        <dbReference type="ARBA" id="ARBA00004651"/>
    </source>
</evidence>
<dbReference type="PROSITE" id="PS51098">
    <property type="entry name" value="PTS_EIIB_TYPE_1"/>
    <property type="match status" value="1"/>
</dbReference>
<protein>
    <submittedName>
        <fullName evidence="18">PTS system glucose-like transporter subunit IIBC</fullName>
        <ecNumber evidence="16 18">2.7.1.69</ecNumber>
    </submittedName>
    <submittedName>
        <fullName evidence="16">PTS system, glucose-like IIBC component</fullName>
    </submittedName>
</protein>
<gene>
    <name evidence="18" type="primary">ptsG_2</name>
    <name evidence="17" type="ORF">BN1095_440016</name>
    <name evidence="15" type="ORF">BN1096_520192</name>
    <name evidence="16" type="ORF">BN1097_680211</name>
    <name evidence="19" type="ORF">SAMEA1402366_01418</name>
    <name evidence="18" type="ORF">SAMEA1402399_00224</name>
</gene>
<feature type="transmembrane region" description="Helical" evidence="12">
    <location>
        <begin position="91"/>
        <end position="113"/>
    </location>
</feature>
<dbReference type="GO" id="GO:0005886">
    <property type="term" value="C:plasma membrane"/>
    <property type="evidence" value="ECO:0007669"/>
    <property type="project" value="UniProtKB-SubCell"/>
</dbReference>
<feature type="transmembrane region" description="Helical" evidence="12">
    <location>
        <begin position="177"/>
        <end position="197"/>
    </location>
</feature>
<dbReference type="Proteomes" id="UP000411588">
    <property type="component" value="Unassembled WGS sequence"/>
</dbReference>
<dbReference type="InterPro" id="IPR018113">
    <property type="entry name" value="PTrfase_EIIB_Cys"/>
</dbReference>
<dbReference type="RefSeq" id="WP_009890719.1">
    <property type="nucleotide sequence ID" value="NZ_BBYB01000182.1"/>
</dbReference>
<dbReference type="PANTHER" id="PTHR30009:SF24">
    <property type="entry name" value="PTS SYSTEM, IIBC COMPONENT"/>
    <property type="match status" value="1"/>
</dbReference>
<dbReference type="SUPFAM" id="SSF55604">
    <property type="entry name" value="Glucose permease domain IIB"/>
    <property type="match status" value="1"/>
</dbReference>
<dbReference type="InterPro" id="IPR036878">
    <property type="entry name" value="Glu_permease_IIB"/>
</dbReference>
<evidence type="ECO:0000313" key="16">
    <source>
        <dbReference type="EMBL" id="CDS88782.1"/>
    </source>
</evidence>
<feature type="transmembrane region" description="Helical" evidence="12">
    <location>
        <begin position="280"/>
        <end position="305"/>
    </location>
</feature>
<dbReference type="EMBL" id="LK933116">
    <property type="protein sequence ID" value="CDT33419.1"/>
    <property type="molecule type" value="Genomic_DNA"/>
</dbReference>
<dbReference type="AlphaFoldDB" id="A0A031WJ49"/>
<dbReference type="GO" id="GO:0008982">
    <property type="term" value="F:protein-N(PI)-phosphohistidine-sugar phosphotransferase activity"/>
    <property type="evidence" value="ECO:0007669"/>
    <property type="project" value="InterPro"/>
</dbReference>
<comment type="subcellular location">
    <subcellularLocation>
        <location evidence="1">Cell membrane</location>
        <topology evidence="1">Multi-pass membrane protein</topology>
    </subcellularLocation>
</comment>
<dbReference type="KEGG" id="pdf:CD630DERM_25100"/>
<dbReference type="CDD" id="cd00212">
    <property type="entry name" value="PTS_IIB_glc"/>
    <property type="match status" value="1"/>
</dbReference>
<evidence type="ECO:0000256" key="11">
    <source>
        <dbReference type="PROSITE-ProRule" id="PRU00421"/>
    </source>
</evidence>
<evidence type="ECO:0000313" key="18">
    <source>
        <dbReference type="EMBL" id="VFD29188.1"/>
    </source>
</evidence>
<evidence type="ECO:0000313" key="17">
    <source>
        <dbReference type="EMBL" id="CDT33419.1"/>
    </source>
</evidence>
<evidence type="ECO:0000256" key="3">
    <source>
        <dbReference type="ARBA" id="ARBA00022475"/>
    </source>
</evidence>
<keyword evidence="9 12" id="KW-1133">Transmembrane helix</keyword>
<keyword evidence="10 12" id="KW-0472">Membrane</keyword>
<dbReference type="GO" id="GO:0016301">
    <property type="term" value="F:kinase activity"/>
    <property type="evidence" value="ECO:0007669"/>
    <property type="project" value="UniProtKB-KW"/>
</dbReference>
<evidence type="ECO:0000256" key="7">
    <source>
        <dbReference type="ARBA" id="ARBA00022692"/>
    </source>
</evidence>
<proteinExistence type="predicted"/>
<keyword evidence="3" id="KW-1003">Cell membrane</keyword>
<evidence type="ECO:0000256" key="5">
    <source>
        <dbReference type="ARBA" id="ARBA00022679"/>
    </source>
</evidence>
<evidence type="ECO:0000256" key="6">
    <source>
        <dbReference type="ARBA" id="ARBA00022683"/>
    </source>
</evidence>
<dbReference type="Proteomes" id="UP000372533">
    <property type="component" value="Unassembled WGS sequence"/>
</dbReference>
<evidence type="ECO:0000256" key="9">
    <source>
        <dbReference type="ARBA" id="ARBA00022989"/>
    </source>
</evidence>
<dbReference type="EMBL" id="LK932407">
    <property type="protein sequence ID" value="CDS88782.1"/>
    <property type="molecule type" value="Genomic_DNA"/>
</dbReference>
<keyword evidence="5 16" id="KW-0808">Transferase</keyword>
<evidence type="ECO:0000256" key="12">
    <source>
        <dbReference type="SAM" id="Phobius"/>
    </source>
</evidence>
<dbReference type="PANTHER" id="PTHR30009">
    <property type="entry name" value="CYTOCHROME C-TYPE SYNTHESIS PROTEIN AND PTS TRANSMEMBRANE COMPONENT"/>
    <property type="match status" value="1"/>
</dbReference>
<evidence type="ECO:0000313" key="21">
    <source>
        <dbReference type="Proteomes" id="UP000411588"/>
    </source>
</evidence>
<evidence type="ECO:0000313" key="15">
    <source>
        <dbReference type="EMBL" id="CDS85264.1"/>
    </source>
</evidence>
<sequence>MKEKLLGGLETFAKAMVQPLMYLSSAGILMVVGVLLTNDMLLGVLPFFKWEPIQIFGSLIYNCIMAIINNLAVIFAIGIPAALAKKEKHKAALIGFMSYIIYLTASNTMLTSLGQLAKESKMLGLIGTGQATILGIQVVDTSVFGGIILGCIAGYVFNRTSNKTFKGALQIYSGANFSFICMFFVSILIGVVSNFIWPLAQQGIASLANVIKDTGTFGLFLYGFLERILVPTGLHHLIYTPFQFSDLGGVLKVGADTVSGAYAIVMTEMNLPVERFSDSIYYMATGFTKMFGYIGIGAAFIYTAYKQNKKKVKATIIPLIITAVLASVTEPLDFMFVFCAPLLFFVHAVIAGLFIALLKIFDVTALCGGNLLVSIIMNTTVGVEKTHWPVMMILGLAQIIVYFVVFSFLIKKFNYKTPGREDESTATGEEQSKQLNLDAGIENIIDGLGGKENINTVENCITRLRVNVKDESKINEDIINLTPNSGIVRKGKDIQIIFGLHVHEVRRAVEDFLEAY</sequence>
<evidence type="ECO:0000313" key="20">
    <source>
        <dbReference type="Proteomes" id="UP000372533"/>
    </source>
</evidence>
<feature type="transmembrane region" description="Helical" evidence="12">
    <location>
        <begin position="312"/>
        <end position="328"/>
    </location>
</feature>
<dbReference type="InterPro" id="IPR003352">
    <property type="entry name" value="PTS_EIIC"/>
</dbReference>
<keyword evidence="2" id="KW-0813">Transport</keyword>
<feature type="transmembrane region" description="Helical" evidence="12">
    <location>
        <begin position="59"/>
        <end position="84"/>
    </location>
</feature>
<feature type="active site" description="Phosphocysteine intermediate; for EIIB activity" evidence="11">
    <location>
        <position position="460"/>
    </location>
</feature>
<feature type="transmembrane region" description="Helical" evidence="12">
    <location>
        <begin position="363"/>
        <end position="382"/>
    </location>
</feature>
<dbReference type="InterPro" id="IPR050429">
    <property type="entry name" value="PTS_Glucose_EIICBA"/>
</dbReference>
<keyword evidence="6" id="KW-0598">Phosphotransferase system</keyword>
<dbReference type="GO" id="GO:0090563">
    <property type="term" value="F:protein-phosphocysteine-sugar phosphotransferase activity"/>
    <property type="evidence" value="ECO:0007669"/>
    <property type="project" value="TreeGrafter"/>
</dbReference>
<feature type="domain" description="PTS EIIC type-1" evidence="14">
    <location>
        <begin position="3"/>
        <end position="422"/>
    </location>
</feature>
<dbReference type="EMBL" id="CAADAN010000001">
    <property type="protein sequence ID" value="VFD29188.1"/>
    <property type="molecule type" value="Genomic_DNA"/>
</dbReference>
<dbReference type="PROSITE" id="PS01035">
    <property type="entry name" value="PTS_EIIB_TYPE_1_CYS"/>
    <property type="match status" value="1"/>
</dbReference>
<feature type="transmembrane region" description="Helical" evidence="12">
    <location>
        <begin position="334"/>
        <end position="356"/>
    </location>
</feature>
<reference evidence="16" key="1">
    <citation type="submission" date="2014-07" db="EMBL/GenBank/DDBJ databases">
        <authorList>
            <person name="Monot Marc"/>
        </authorList>
    </citation>
    <scope>NUCLEOTIDE SEQUENCE</scope>
    <source>
        <strain evidence="17">7032989</strain>
        <strain evidence="16">7032994</strain>
    </source>
</reference>
<evidence type="ECO:0000256" key="4">
    <source>
        <dbReference type="ARBA" id="ARBA00022597"/>
    </source>
</evidence>
<dbReference type="PROSITE" id="PS51103">
    <property type="entry name" value="PTS_EIIC_TYPE_1"/>
    <property type="match status" value="1"/>
</dbReference>
<evidence type="ECO:0000259" key="14">
    <source>
        <dbReference type="PROSITE" id="PS51103"/>
    </source>
</evidence>
<dbReference type="InterPro" id="IPR013013">
    <property type="entry name" value="PTS_EIIC_1"/>
</dbReference>